<dbReference type="Gene3D" id="3.30.230.10">
    <property type="match status" value="1"/>
</dbReference>
<keyword evidence="9" id="KW-0299">Galactose metabolism</keyword>
<evidence type="ECO:0000259" key="12">
    <source>
        <dbReference type="Pfam" id="PF00288"/>
    </source>
</evidence>
<evidence type="ECO:0000256" key="7">
    <source>
        <dbReference type="ARBA" id="ARBA00022840"/>
    </source>
</evidence>
<dbReference type="PANTHER" id="PTHR10457:SF7">
    <property type="entry name" value="GALACTOKINASE-RELATED"/>
    <property type="match status" value="1"/>
</dbReference>
<dbReference type="PROSITE" id="PS00106">
    <property type="entry name" value="GALACTOKINASE"/>
    <property type="match status" value="1"/>
</dbReference>
<keyword evidence="7" id="KW-0067">ATP-binding</keyword>
<dbReference type="RefSeq" id="WP_100709122.1">
    <property type="nucleotide sequence ID" value="NZ_NPDR01000001.1"/>
</dbReference>
<dbReference type="PRINTS" id="PR00473">
    <property type="entry name" value="GALCTOKINASE"/>
</dbReference>
<dbReference type="SUPFAM" id="SSF55060">
    <property type="entry name" value="GHMP Kinase, C-terminal domain"/>
    <property type="match status" value="1"/>
</dbReference>
<dbReference type="AlphaFoldDB" id="A0A2M9YHK7"/>
<dbReference type="FunFam" id="3.30.230.10:FF:000017">
    <property type="entry name" value="Galactokinase"/>
    <property type="match status" value="1"/>
</dbReference>
<gene>
    <name evidence="15" type="primary">galK</name>
    <name evidence="15" type="ORF">CH362_04555</name>
</gene>
<evidence type="ECO:0000259" key="13">
    <source>
        <dbReference type="Pfam" id="PF08544"/>
    </source>
</evidence>
<dbReference type="Pfam" id="PF08544">
    <property type="entry name" value="GHMP_kinases_C"/>
    <property type="match status" value="1"/>
</dbReference>
<keyword evidence="4" id="KW-0479">Metal-binding</keyword>
<name>A0A2M9YHK7_9LEPT</name>
<reference evidence="15 16" key="1">
    <citation type="submission" date="2017-07" db="EMBL/GenBank/DDBJ databases">
        <title>Leptospira spp. isolated from tropical soils.</title>
        <authorList>
            <person name="Thibeaux R."/>
            <person name="Iraola G."/>
            <person name="Ferres I."/>
            <person name="Bierque E."/>
            <person name="Girault D."/>
            <person name="Soupe-Gilbert M.-E."/>
            <person name="Picardeau M."/>
            <person name="Goarant C."/>
        </authorList>
    </citation>
    <scope>NUCLEOTIDE SEQUENCE [LARGE SCALE GENOMIC DNA]</scope>
    <source>
        <strain evidence="15 16">FH4-C-A2</strain>
    </source>
</reference>
<dbReference type="NCBIfam" id="TIGR00131">
    <property type="entry name" value="gal_kin"/>
    <property type="match status" value="1"/>
</dbReference>
<evidence type="ECO:0000256" key="6">
    <source>
        <dbReference type="ARBA" id="ARBA00022777"/>
    </source>
</evidence>
<dbReference type="InterPro" id="IPR020568">
    <property type="entry name" value="Ribosomal_Su5_D2-typ_SF"/>
</dbReference>
<dbReference type="PIRSF" id="PIRSF000530">
    <property type="entry name" value="Galactokinase"/>
    <property type="match status" value="1"/>
</dbReference>
<feature type="domain" description="GHMP kinase C-terminal" evidence="13">
    <location>
        <begin position="286"/>
        <end position="363"/>
    </location>
</feature>
<comment type="caution">
    <text evidence="15">The sequence shown here is derived from an EMBL/GenBank/DDBJ whole genome shotgun (WGS) entry which is preliminary data.</text>
</comment>
<evidence type="ECO:0000256" key="8">
    <source>
        <dbReference type="ARBA" id="ARBA00022842"/>
    </source>
</evidence>
<keyword evidence="3" id="KW-0808">Transferase</keyword>
<evidence type="ECO:0000256" key="5">
    <source>
        <dbReference type="ARBA" id="ARBA00022741"/>
    </source>
</evidence>
<keyword evidence="8" id="KW-0460">Magnesium</keyword>
<dbReference type="InterPro" id="IPR006206">
    <property type="entry name" value="Mevalonate/galactokinase"/>
</dbReference>
<evidence type="ECO:0000256" key="1">
    <source>
        <dbReference type="ARBA" id="ARBA00006566"/>
    </source>
</evidence>
<proteinExistence type="inferred from homology"/>
<keyword evidence="2" id="KW-0963">Cytoplasm</keyword>
<sequence length="387" mass="43075">MTLSIRENLSSSLSNIFPDAPNLGPIRFFSAPGRVNIIGEHVDYAGGLVFPAAIDFRTHFAIRTNGLGTFRLYSLDFKSEFVTKELTYSEEKPWANYILGVISEALKLGLRVEGFDLAFTGNIPQGAGLSSSAAVEVGVTFALSKIFNWDISKEKIAVLAQAAENHFVGVNCGIMDQFVIAVAKPSSCISLNTETLEYSYHNLDLPGYEFYLIDSNVPHSLKESEYNDRRKEVESATSKCNKISPEVRTLSQADFSLIEKAELTPAEFKRATHILGERSRAQNVIRSLKDKNAEKVGEELYSCHESLSKNFQVSCDEIDFIVEWFRSEYALGARMIGGGFGGCVLVLDKEGRSSSLFSKFEKEYFQKFGLNAKIYKFSISEGVREDI</sequence>
<dbReference type="SUPFAM" id="SSF54211">
    <property type="entry name" value="Ribosomal protein S5 domain 2-like"/>
    <property type="match status" value="1"/>
</dbReference>
<dbReference type="InterPro" id="IPR014721">
    <property type="entry name" value="Ribsml_uS5_D2-typ_fold_subgr"/>
</dbReference>
<evidence type="ECO:0000313" key="15">
    <source>
        <dbReference type="EMBL" id="PJZ51031.1"/>
    </source>
</evidence>
<keyword evidence="6 15" id="KW-0418">Kinase</keyword>
<accession>A0A2M9YHK7</accession>
<evidence type="ECO:0000256" key="10">
    <source>
        <dbReference type="ARBA" id="ARBA00023277"/>
    </source>
</evidence>
<keyword evidence="5" id="KW-0547">Nucleotide-binding</keyword>
<organism evidence="15 16">
    <name type="scientific">Leptospira saintgironsiae</name>
    <dbReference type="NCBI Taxonomy" id="2023183"/>
    <lineage>
        <taxon>Bacteria</taxon>
        <taxon>Pseudomonadati</taxon>
        <taxon>Spirochaetota</taxon>
        <taxon>Spirochaetia</taxon>
        <taxon>Leptospirales</taxon>
        <taxon>Leptospiraceae</taxon>
        <taxon>Leptospira</taxon>
    </lineage>
</organism>
<dbReference type="EC" id="2.7.1.6" evidence="11"/>
<evidence type="ECO:0000256" key="3">
    <source>
        <dbReference type="ARBA" id="ARBA00022679"/>
    </source>
</evidence>
<dbReference type="GO" id="GO:0004335">
    <property type="term" value="F:galactokinase activity"/>
    <property type="evidence" value="ECO:0007669"/>
    <property type="project" value="UniProtKB-UniRule"/>
</dbReference>
<dbReference type="PROSITE" id="PS00627">
    <property type="entry name" value="GHMP_KINASES_ATP"/>
    <property type="match status" value="1"/>
</dbReference>
<dbReference type="InterPro" id="IPR006203">
    <property type="entry name" value="GHMP_knse_ATP-bd_CS"/>
</dbReference>
<evidence type="ECO:0000256" key="11">
    <source>
        <dbReference type="NCBIfam" id="TIGR00131"/>
    </source>
</evidence>
<dbReference type="GO" id="GO:0006012">
    <property type="term" value="P:galactose metabolic process"/>
    <property type="evidence" value="ECO:0007669"/>
    <property type="project" value="UniProtKB-UniRule"/>
</dbReference>
<dbReference type="GO" id="GO:0005829">
    <property type="term" value="C:cytosol"/>
    <property type="evidence" value="ECO:0007669"/>
    <property type="project" value="TreeGrafter"/>
</dbReference>
<keyword evidence="10" id="KW-0119">Carbohydrate metabolism</keyword>
<dbReference type="InterPro" id="IPR000705">
    <property type="entry name" value="Galactokinase"/>
</dbReference>
<dbReference type="EMBL" id="NPDR01000001">
    <property type="protein sequence ID" value="PJZ51031.1"/>
    <property type="molecule type" value="Genomic_DNA"/>
</dbReference>
<dbReference type="GO" id="GO:0046872">
    <property type="term" value="F:metal ion binding"/>
    <property type="evidence" value="ECO:0007669"/>
    <property type="project" value="UniProtKB-KW"/>
</dbReference>
<dbReference type="PANTHER" id="PTHR10457">
    <property type="entry name" value="MEVALONATE KINASE/GALACTOKINASE"/>
    <property type="match status" value="1"/>
</dbReference>
<dbReference type="InterPro" id="IPR006204">
    <property type="entry name" value="GHMP_kinase_N_dom"/>
</dbReference>
<feature type="domain" description="Galactokinase N-terminal" evidence="14">
    <location>
        <begin position="27"/>
        <end position="63"/>
    </location>
</feature>
<dbReference type="PRINTS" id="PR00959">
    <property type="entry name" value="MEVGALKINASE"/>
</dbReference>
<dbReference type="Gene3D" id="3.30.70.890">
    <property type="entry name" value="GHMP kinase, C-terminal domain"/>
    <property type="match status" value="1"/>
</dbReference>
<comment type="similarity">
    <text evidence="1">Belongs to the GHMP kinase family. GalK subfamily.</text>
</comment>
<dbReference type="GO" id="GO:0005524">
    <property type="term" value="F:ATP binding"/>
    <property type="evidence" value="ECO:0007669"/>
    <property type="project" value="UniProtKB-UniRule"/>
</dbReference>
<evidence type="ECO:0000259" key="14">
    <source>
        <dbReference type="Pfam" id="PF10509"/>
    </source>
</evidence>
<dbReference type="OrthoDB" id="250531at2"/>
<evidence type="ECO:0000313" key="16">
    <source>
        <dbReference type="Proteomes" id="UP000231926"/>
    </source>
</evidence>
<dbReference type="Pfam" id="PF10509">
    <property type="entry name" value="GalKase_gal_bdg"/>
    <property type="match status" value="1"/>
</dbReference>
<dbReference type="InterPro" id="IPR019741">
    <property type="entry name" value="Galactokinase_CS"/>
</dbReference>
<dbReference type="Proteomes" id="UP000231926">
    <property type="component" value="Unassembled WGS sequence"/>
</dbReference>
<evidence type="ECO:0000256" key="9">
    <source>
        <dbReference type="ARBA" id="ARBA00023144"/>
    </source>
</evidence>
<dbReference type="InterPro" id="IPR013750">
    <property type="entry name" value="GHMP_kinase_C_dom"/>
</dbReference>
<keyword evidence="16" id="KW-1185">Reference proteome</keyword>
<protein>
    <recommendedName>
        <fullName evidence="11">Galactokinase</fullName>
        <ecNumber evidence="11">2.7.1.6</ecNumber>
    </recommendedName>
</protein>
<dbReference type="InterPro" id="IPR036554">
    <property type="entry name" value="GHMP_kinase_C_sf"/>
</dbReference>
<feature type="domain" description="GHMP kinase N-terminal" evidence="12">
    <location>
        <begin position="96"/>
        <end position="181"/>
    </location>
</feature>
<dbReference type="InterPro" id="IPR019539">
    <property type="entry name" value="GalKase_N"/>
</dbReference>
<evidence type="ECO:0000256" key="2">
    <source>
        <dbReference type="ARBA" id="ARBA00022490"/>
    </source>
</evidence>
<evidence type="ECO:0000256" key="4">
    <source>
        <dbReference type="ARBA" id="ARBA00022723"/>
    </source>
</evidence>
<dbReference type="FunFam" id="3.30.70.890:FF:000001">
    <property type="entry name" value="Galactokinase"/>
    <property type="match status" value="1"/>
</dbReference>
<dbReference type="Pfam" id="PF00288">
    <property type="entry name" value="GHMP_kinases_N"/>
    <property type="match status" value="1"/>
</dbReference>